<dbReference type="EMBL" id="JASZZN010000012">
    <property type="protein sequence ID" value="MDM4017225.1"/>
    <property type="molecule type" value="Genomic_DNA"/>
</dbReference>
<dbReference type="SUPFAM" id="SSF52172">
    <property type="entry name" value="CheY-like"/>
    <property type="match status" value="1"/>
</dbReference>
<proteinExistence type="predicted"/>
<dbReference type="RefSeq" id="WP_149499808.1">
    <property type="nucleotide sequence ID" value="NZ_CP141221.1"/>
</dbReference>
<protein>
    <submittedName>
        <fullName evidence="2">Nitrogen regulation protein</fullName>
    </submittedName>
</protein>
<comment type="caution">
    <text evidence="2">The sequence shown here is derived from an EMBL/GenBank/DDBJ whole genome shotgun (WGS) entry which is preliminary data.</text>
</comment>
<accession>A0ABT7PL64</accession>
<sequence length="153" mass="17486">MQEQRHRVYLAHGESASRRIIQATLEKLTHRVELSTDHPATLIRRCQENPPDIAIVGTEFAGTDVFAVSNELSRMGVCPVLMVIRPEDVHRMGRLMVHDLTGVIVSPASDRDFRPAIFLAERRFQQARQLRKRCEEINREISGLADQRSEDES</sequence>
<dbReference type="Gene3D" id="3.40.50.2300">
    <property type="match status" value="1"/>
</dbReference>
<dbReference type="InterPro" id="IPR011006">
    <property type="entry name" value="CheY-like_superfamily"/>
</dbReference>
<evidence type="ECO:0000313" key="2">
    <source>
        <dbReference type="EMBL" id="MDM4017225.1"/>
    </source>
</evidence>
<dbReference type="PANTHER" id="PTHR43367:SF1">
    <property type="entry name" value="TWO-COMPONENT RESPONSE REGULATOR-LIKE APRR6-RELATED"/>
    <property type="match status" value="1"/>
</dbReference>
<evidence type="ECO:0000313" key="3">
    <source>
        <dbReference type="Proteomes" id="UP001239462"/>
    </source>
</evidence>
<dbReference type="PANTHER" id="PTHR43367">
    <property type="match status" value="1"/>
</dbReference>
<keyword evidence="1" id="KW-0175">Coiled coil</keyword>
<evidence type="ECO:0000256" key="1">
    <source>
        <dbReference type="SAM" id="Coils"/>
    </source>
</evidence>
<gene>
    <name evidence="2" type="ORF">QTN89_17395</name>
</gene>
<reference evidence="2 3" key="1">
    <citation type="submission" date="2023-06" db="EMBL/GenBank/DDBJ databases">
        <title>Roseiconus lacunae JC819 isolated from Gulf of Mannar region, Tamil Nadu.</title>
        <authorList>
            <person name="Pk S."/>
            <person name="Ch S."/>
            <person name="Ch V.R."/>
        </authorList>
    </citation>
    <scope>NUCLEOTIDE SEQUENCE [LARGE SCALE GENOMIC DNA]</scope>
    <source>
        <strain evidence="2 3">JC819</strain>
    </source>
</reference>
<organism evidence="2 3">
    <name type="scientific">Roseiconus lacunae</name>
    <dbReference type="NCBI Taxonomy" id="2605694"/>
    <lineage>
        <taxon>Bacteria</taxon>
        <taxon>Pseudomonadati</taxon>
        <taxon>Planctomycetota</taxon>
        <taxon>Planctomycetia</taxon>
        <taxon>Pirellulales</taxon>
        <taxon>Pirellulaceae</taxon>
        <taxon>Roseiconus</taxon>
    </lineage>
</organism>
<feature type="coiled-coil region" evidence="1">
    <location>
        <begin position="120"/>
        <end position="147"/>
    </location>
</feature>
<keyword evidence="3" id="KW-1185">Reference proteome</keyword>
<dbReference type="Proteomes" id="UP001239462">
    <property type="component" value="Unassembled WGS sequence"/>
</dbReference>
<name>A0ABT7PL64_9BACT</name>